<comment type="subcellular location">
    <subcellularLocation>
        <location evidence="1">Nucleus</location>
    </subcellularLocation>
</comment>
<keyword evidence="5" id="KW-0805">Transcription regulation</keyword>
<gene>
    <name evidence="10" type="ORF">BCR41DRAFT_288269</name>
</gene>
<dbReference type="PROSITE" id="PS50157">
    <property type="entry name" value="ZINC_FINGER_C2H2_2"/>
    <property type="match status" value="2"/>
</dbReference>
<feature type="non-terminal residue" evidence="10">
    <location>
        <position position="1"/>
    </location>
</feature>
<dbReference type="GO" id="GO:0005634">
    <property type="term" value="C:nucleus"/>
    <property type="evidence" value="ECO:0007669"/>
    <property type="project" value="UniProtKB-SubCell"/>
</dbReference>
<dbReference type="Gene3D" id="3.30.160.60">
    <property type="entry name" value="Classic Zinc Finger"/>
    <property type="match status" value="2"/>
</dbReference>
<comment type="caution">
    <text evidence="10">The sequence shown here is derived from an EMBL/GenBank/DDBJ whole genome shotgun (WGS) entry which is preliminary data.</text>
</comment>
<proteinExistence type="predicted"/>
<keyword evidence="2" id="KW-0479">Metal-binding</keyword>
<dbReference type="OrthoDB" id="6077919at2759"/>
<keyword evidence="11" id="KW-1185">Reference proteome</keyword>
<keyword evidence="4" id="KW-0862">Zinc</keyword>
<dbReference type="InterPro" id="IPR013087">
    <property type="entry name" value="Znf_C2H2_type"/>
</dbReference>
<organism evidence="10 11">
    <name type="scientific">Lobosporangium transversale</name>
    <dbReference type="NCBI Taxonomy" id="64571"/>
    <lineage>
        <taxon>Eukaryota</taxon>
        <taxon>Fungi</taxon>
        <taxon>Fungi incertae sedis</taxon>
        <taxon>Mucoromycota</taxon>
        <taxon>Mortierellomycotina</taxon>
        <taxon>Mortierellomycetes</taxon>
        <taxon>Mortierellales</taxon>
        <taxon>Mortierellaceae</taxon>
        <taxon>Lobosporangium</taxon>
    </lineage>
</organism>
<dbReference type="AlphaFoldDB" id="A0A1Y2GC14"/>
<name>A0A1Y2GC14_9FUNG</name>
<evidence type="ECO:0000259" key="9">
    <source>
        <dbReference type="PROSITE" id="PS50157"/>
    </source>
</evidence>
<dbReference type="PANTHER" id="PTHR46179:SF13">
    <property type="entry name" value="C2H2-TYPE DOMAIN-CONTAINING PROTEIN"/>
    <property type="match status" value="1"/>
</dbReference>
<dbReference type="InParanoid" id="A0A1Y2GC14"/>
<evidence type="ECO:0000256" key="3">
    <source>
        <dbReference type="ARBA" id="ARBA00022771"/>
    </source>
</evidence>
<dbReference type="InterPro" id="IPR036236">
    <property type="entry name" value="Znf_C2H2_sf"/>
</dbReference>
<reference evidence="10 11" key="1">
    <citation type="submission" date="2016-07" db="EMBL/GenBank/DDBJ databases">
        <title>Pervasive Adenine N6-methylation of Active Genes in Fungi.</title>
        <authorList>
            <consortium name="DOE Joint Genome Institute"/>
            <person name="Mondo S.J."/>
            <person name="Dannebaum R.O."/>
            <person name="Kuo R.C."/>
            <person name="Labutti K."/>
            <person name="Haridas S."/>
            <person name="Kuo A."/>
            <person name="Salamov A."/>
            <person name="Ahrendt S.R."/>
            <person name="Lipzen A."/>
            <person name="Sullivan W."/>
            <person name="Andreopoulos W.B."/>
            <person name="Clum A."/>
            <person name="Lindquist E."/>
            <person name="Daum C."/>
            <person name="Ramamoorthy G.K."/>
            <person name="Gryganskyi A."/>
            <person name="Culley D."/>
            <person name="Magnuson J.K."/>
            <person name="James T.Y."/>
            <person name="O'Malley M.A."/>
            <person name="Stajich J.E."/>
            <person name="Spatafora J.W."/>
            <person name="Visel A."/>
            <person name="Grigoriev I.V."/>
        </authorList>
    </citation>
    <scope>NUCLEOTIDE SEQUENCE [LARGE SCALE GENOMIC DNA]</scope>
    <source>
        <strain evidence="10 11">NRRL 3116</strain>
    </source>
</reference>
<dbReference type="GeneID" id="33562149"/>
<evidence type="ECO:0000256" key="8">
    <source>
        <dbReference type="PROSITE-ProRule" id="PRU00042"/>
    </source>
</evidence>
<feature type="domain" description="C2H2-type" evidence="9">
    <location>
        <begin position="1"/>
        <end position="25"/>
    </location>
</feature>
<dbReference type="GO" id="GO:0006357">
    <property type="term" value="P:regulation of transcription by RNA polymerase II"/>
    <property type="evidence" value="ECO:0007669"/>
    <property type="project" value="TreeGrafter"/>
</dbReference>
<evidence type="ECO:0000256" key="5">
    <source>
        <dbReference type="ARBA" id="ARBA00023015"/>
    </source>
</evidence>
<dbReference type="Proteomes" id="UP000193648">
    <property type="component" value="Unassembled WGS sequence"/>
</dbReference>
<dbReference type="SMART" id="SM00355">
    <property type="entry name" value="ZnF_C2H2"/>
    <property type="match status" value="2"/>
</dbReference>
<dbReference type="PANTHER" id="PTHR46179">
    <property type="entry name" value="ZINC FINGER PROTEIN"/>
    <property type="match status" value="1"/>
</dbReference>
<dbReference type="Pfam" id="PF00096">
    <property type="entry name" value="zf-C2H2"/>
    <property type="match status" value="1"/>
</dbReference>
<evidence type="ECO:0000256" key="4">
    <source>
        <dbReference type="ARBA" id="ARBA00022833"/>
    </source>
</evidence>
<keyword evidence="6" id="KW-0804">Transcription</keyword>
<dbReference type="SUPFAM" id="SSF57667">
    <property type="entry name" value="beta-beta-alpha zinc fingers"/>
    <property type="match status" value="1"/>
</dbReference>
<evidence type="ECO:0000313" key="10">
    <source>
        <dbReference type="EMBL" id="ORZ01952.1"/>
    </source>
</evidence>
<dbReference type="STRING" id="64571.A0A1Y2GC14"/>
<keyword evidence="3 8" id="KW-0863">Zinc-finger</keyword>
<evidence type="ECO:0000256" key="1">
    <source>
        <dbReference type="ARBA" id="ARBA00004123"/>
    </source>
</evidence>
<dbReference type="InterPro" id="IPR051061">
    <property type="entry name" value="Zinc_finger_trans_reg"/>
</dbReference>
<protein>
    <recommendedName>
        <fullName evidence="9">C2H2-type domain-containing protein</fullName>
    </recommendedName>
</protein>
<accession>A0A1Y2GC14</accession>
<evidence type="ECO:0000256" key="7">
    <source>
        <dbReference type="ARBA" id="ARBA00023242"/>
    </source>
</evidence>
<evidence type="ECO:0000313" key="11">
    <source>
        <dbReference type="Proteomes" id="UP000193648"/>
    </source>
</evidence>
<evidence type="ECO:0000256" key="2">
    <source>
        <dbReference type="ARBA" id="ARBA00022723"/>
    </source>
</evidence>
<dbReference type="EMBL" id="MCFF01000062">
    <property type="protein sequence ID" value="ORZ01952.1"/>
    <property type="molecule type" value="Genomic_DNA"/>
</dbReference>
<dbReference type="RefSeq" id="XP_021876205.1">
    <property type="nucleotide sequence ID" value="XM_022020305.1"/>
</dbReference>
<feature type="non-terminal residue" evidence="10">
    <location>
        <position position="81"/>
    </location>
</feature>
<keyword evidence="7" id="KW-0539">Nucleus</keyword>
<feature type="domain" description="C2H2-type" evidence="9">
    <location>
        <begin position="33"/>
        <end position="57"/>
    </location>
</feature>
<dbReference type="PROSITE" id="PS00028">
    <property type="entry name" value="ZINC_FINGER_C2H2_1"/>
    <property type="match status" value="1"/>
</dbReference>
<evidence type="ECO:0000256" key="6">
    <source>
        <dbReference type="ARBA" id="ARBA00023163"/>
    </source>
</evidence>
<dbReference type="GO" id="GO:0008270">
    <property type="term" value="F:zinc ion binding"/>
    <property type="evidence" value="ECO:0007669"/>
    <property type="project" value="UniProtKB-KW"/>
</dbReference>
<sequence>FKCDFNSCDKTATTPSNLKAHKRTHLPLSKRPHSCNWDGCYRRFWTITDLNRHSKIHQPGTDMFECGCGKEYTRKDSLLRH</sequence>